<keyword evidence="3" id="KW-0812">Transmembrane</keyword>
<comment type="subcellular location">
    <subcellularLocation>
        <location evidence="1">Endomembrane system</location>
        <topology evidence="1">Multi-pass membrane protein</topology>
    </subcellularLocation>
</comment>
<dbReference type="EMBL" id="JABFTP020000083">
    <property type="protein sequence ID" value="KAL3275854.1"/>
    <property type="molecule type" value="Genomic_DNA"/>
</dbReference>
<keyword evidence="7" id="KW-0807">Transducer</keyword>
<gene>
    <name evidence="9" type="ORF">HHI36_020595</name>
</gene>
<keyword evidence="10" id="KW-1185">Reference proteome</keyword>
<sequence>MYWFKVLILGFILLDLSSSEKIPVQSVSRDKRFYKGTRSFKNTTSVRKCCPFGEEIWDRKCSKRVKNRVNKLDAGSSIIPLRFEIGMQCSQTNSSRIMRELTKDRDFIDSDTGKLYLSSHGTPFSRNDYCVDYVQDIFRVVVCYEKLDEKIETYNIIGAYTPIVL</sequence>
<reference evidence="9 10" key="1">
    <citation type="journal article" date="2021" name="BMC Biol.">
        <title>Horizontally acquired antibacterial genes associated with adaptive radiation of ladybird beetles.</title>
        <authorList>
            <person name="Li H.S."/>
            <person name="Tang X.F."/>
            <person name="Huang Y.H."/>
            <person name="Xu Z.Y."/>
            <person name="Chen M.L."/>
            <person name="Du X.Y."/>
            <person name="Qiu B.Y."/>
            <person name="Chen P.T."/>
            <person name="Zhang W."/>
            <person name="Slipinski A."/>
            <person name="Escalona H.E."/>
            <person name="Waterhouse R.M."/>
            <person name="Zwick A."/>
            <person name="Pang H."/>
        </authorList>
    </citation>
    <scope>NUCLEOTIDE SEQUENCE [LARGE SCALE GENOMIC DNA]</scope>
    <source>
        <strain evidence="9">SYSU2018</strain>
    </source>
</reference>
<dbReference type="GO" id="GO:0004930">
    <property type="term" value="F:G protein-coupled receptor activity"/>
    <property type="evidence" value="ECO:0007669"/>
    <property type="project" value="UniProtKB-KW"/>
</dbReference>
<proteinExistence type="inferred from homology"/>
<evidence type="ECO:0000256" key="4">
    <source>
        <dbReference type="ARBA" id="ARBA00022989"/>
    </source>
</evidence>
<evidence type="ECO:0000313" key="9">
    <source>
        <dbReference type="EMBL" id="KAL3275854.1"/>
    </source>
</evidence>
<organism evidence="9 10">
    <name type="scientific">Cryptolaemus montrouzieri</name>
    <dbReference type="NCBI Taxonomy" id="559131"/>
    <lineage>
        <taxon>Eukaryota</taxon>
        <taxon>Metazoa</taxon>
        <taxon>Ecdysozoa</taxon>
        <taxon>Arthropoda</taxon>
        <taxon>Hexapoda</taxon>
        <taxon>Insecta</taxon>
        <taxon>Pterygota</taxon>
        <taxon>Neoptera</taxon>
        <taxon>Endopterygota</taxon>
        <taxon>Coleoptera</taxon>
        <taxon>Polyphaga</taxon>
        <taxon>Cucujiformia</taxon>
        <taxon>Coccinelloidea</taxon>
        <taxon>Coccinellidae</taxon>
        <taxon>Scymninae</taxon>
        <taxon>Scymnini</taxon>
        <taxon>Cryptolaemus</taxon>
    </lineage>
</organism>
<evidence type="ECO:0000313" key="10">
    <source>
        <dbReference type="Proteomes" id="UP001516400"/>
    </source>
</evidence>
<evidence type="ECO:0000256" key="7">
    <source>
        <dbReference type="ARBA" id="ARBA00023224"/>
    </source>
</evidence>
<evidence type="ECO:0000256" key="2">
    <source>
        <dbReference type="ARBA" id="ARBA00008979"/>
    </source>
</evidence>
<dbReference type="SUPFAM" id="SSF63877">
    <property type="entry name" value="Methuselah ectodomain"/>
    <property type="match status" value="1"/>
</dbReference>
<evidence type="ECO:0000256" key="5">
    <source>
        <dbReference type="ARBA" id="ARBA00023040"/>
    </source>
</evidence>
<comment type="similarity">
    <text evidence="2">Belongs to the G-protein coupled receptor 2 family. Mth subfamily.</text>
</comment>
<feature type="chain" id="PRO_5044834485" evidence="8">
    <location>
        <begin position="20"/>
        <end position="165"/>
    </location>
</feature>
<keyword evidence="8" id="KW-0732">Signal</keyword>
<dbReference type="Proteomes" id="UP001516400">
    <property type="component" value="Unassembled WGS sequence"/>
</dbReference>
<comment type="caution">
    <text evidence="9">The sequence shown here is derived from an EMBL/GenBank/DDBJ whole genome shotgun (WGS) entry which is preliminary data.</text>
</comment>
<keyword evidence="5" id="KW-0297">G-protein coupled receptor</keyword>
<name>A0ABD2NBW6_9CUCU</name>
<keyword evidence="6" id="KW-0675">Receptor</keyword>
<evidence type="ECO:0000256" key="3">
    <source>
        <dbReference type="ARBA" id="ARBA00022692"/>
    </source>
</evidence>
<dbReference type="AlphaFoldDB" id="A0ABD2NBW6"/>
<keyword evidence="4" id="KW-0472">Membrane</keyword>
<evidence type="ECO:0000256" key="6">
    <source>
        <dbReference type="ARBA" id="ARBA00023170"/>
    </source>
</evidence>
<feature type="signal peptide" evidence="8">
    <location>
        <begin position="1"/>
        <end position="19"/>
    </location>
</feature>
<keyword evidence="4" id="KW-1133">Transmembrane helix</keyword>
<accession>A0ABD2NBW6</accession>
<evidence type="ECO:0000256" key="8">
    <source>
        <dbReference type="SAM" id="SignalP"/>
    </source>
</evidence>
<protein>
    <submittedName>
        <fullName evidence="9">Uncharacterized protein</fullName>
    </submittedName>
</protein>
<dbReference type="GO" id="GO:0012505">
    <property type="term" value="C:endomembrane system"/>
    <property type="evidence" value="ECO:0007669"/>
    <property type="project" value="UniProtKB-SubCell"/>
</dbReference>
<dbReference type="InterPro" id="IPR036272">
    <property type="entry name" value="Methuselah_N_sf"/>
</dbReference>
<evidence type="ECO:0000256" key="1">
    <source>
        <dbReference type="ARBA" id="ARBA00004127"/>
    </source>
</evidence>